<reference evidence="1 2" key="1">
    <citation type="journal article" date="2022" name="bioRxiv">
        <title>Genomics of Preaxostyla Flagellates Illuminates Evolutionary Transitions and the Path Towards Mitochondrial Loss.</title>
        <authorList>
            <person name="Novak L.V.F."/>
            <person name="Treitli S.C."/>
            <person name="Pyrih J."/>
            <person name="Halakuc P."/>
            <person name="Pipaliya S.V."/>
            <person name="Vacek V."/>
            <person name="Brzon O."/>
            <person name="Soukal P."/>
            <person name="Eme L."/>
            <person name="Dacks J.B."/>
            <person name="Karnkowska A."/>
            <person name="Elias M."/>
            <person name="Hampl V."/>
        </authorList>
    </citation>
    <scope>NUCLEOTIDE SEQUENCE [LARGE SCALE GENOMIC DNA]</scope>
    <source>
        <strain evidence="1">NAU3</strain>
        <tissue evidence="1">Gut</tissue>
    </source>
</reference>
<proteinExistence type="predicted"/>
<gene>
    <name evidence="1" type="ORF">BLNAU_12230</name>
</gene>
<dbReference type="Proteomes" id="UP001281761">
    <property type="component" value="Unassembled WGS sequence"/>
</dbReference>
<protein>
    <submittedName>
        <fullName evidence="1">Uncharacterized protein</fullName>
    </submittedName>
</protein>
<name>A0ABQ9XK02_9EUKA</name>
<sequence>MWFSDQPVHFMRISTQNAQWLSQLGLLQHYVPPTDPMRPFDCPDELTSQISSGELFRTILLKEAERLQNQELFNKVHRISVPSTNPQATPQSTYEELFVVFSYIDEETVDRVLSYLEQVCKRLEPEPGL</sequence>
<dbReference type="EMBL" id="JARBJD010000099">
    <property type="protein sequence ID" value="KAK2952762.1"/>
    <property type="molecule type" value="Genomic_DNA"/>
</dbReference>
<evidence type="ECO:0000313" key="2">
    <source>
        <dbReference type="Proteomes" id="UP001281761"/>
    </source>
</evidence>
<comment type="caution">
    <text evidence="1">The sequence shown here is derived from an EMBL/GenBank/DDBJ whole genome shotgun (WGS) entry which is preliminary data.</text>
</comment>
<accession>A0ABQ9XK02</accession>
<organism evidence="1 2">
    <name type="scientific">Blattamonas nauphoetae</name>
    <dbReference type="NCBI Taxonomy" id="2049346"/>
    <lineage>
        <taxon>Eukaryota</taxon>
        <taxon>Metamonada</taxon>
        <taxon>Preaxostyla</taxon>
        <taxon>Oxymonadida</taxon>
        <taxon>Blattamonas</taxon>
    </lineage>
</organism>
<keyword evidence="2" id="KW-1185">Reference proteome</keyword>
<evidence type="ECO:0000313" key="1">
    <source>
        <dbReference type="EMBL" id="KAK2952762.1"/>
    </source>
</evidence>